<evidence type="ECO:0000256" key="3">
    <source>
        <dbReference type="ARBA" id="ARBA00022989"/>
    </source>
</evidence>
<name>A0ABU6B498_9NOCA</name>
<evidence type="ECO:0000256" key="4">
    <source>
        <dbReference type="ARBA" id="ARBA00023136"/>
    </source>
</evidence>
<feature type="transmembrane region" description="Helical" evidence="5">
    <location>
        <begin position="24"/>
        <end position="46"/>
    </location>
</feature>
<organism evidence="6 7">
    <name type="scientific">Nocardia implantans</name>
    <dbReference type="NCBI Taxonomy" id="3108168"/>
    <lineage>
        <taxon>Bacteria</taxon>
        <taxon>Bacillati</taxon>
        <taxon>Actinomycetota</taxon>
        <taxon>Actinomycetes</taxon>
        <taxon>Mycobacteriales</taxon>
        <taxon>Nocardiaceae</taxon>
        <taxon>Nocardia</taxon>
    </lineage>
</organism>
<feature type="transmembrane region" description="Helical" evidence="5">
    <location>
        <begin position="115"/>
        <end position="131"/>
    </location>
</feature>
<accession>A0ABU6B498</accession>
<comment type="subcellular location">
    <subcellularLocation>
        <location evidence="1">Membrane</location>
        <topology evidence="1">Multi-pass membrane protein</topology>
    </subcellularLocation>
</comment>
<dbReference type="Proteomes" id="UP001348098">
    <property type="component" value="Unassembled WGS sequence"/>
</dbReference>
<keyword evidence="2 5" id="KW-0812">Transmembrane</keyword>
<comment type="caution">
    <text evidence="6">The sequence shown here is derived from an EMBL/GenBank/DDBJ whole genome shotgun (WGS) entry which is preliminary data.</text>
</comment>
<evidence type="ECO:0000256" key="1">
    <source>
        <dbReference type="ARBA" id="ARBA00004141"/>
    </source>
</evidence>
<keyword evidence="3 5" id="KW-1133">Transmembrane helix</keyword>
<dbReference type="EMBL" id="JAYKYQ010000019">
    <property type="protein sequence ID" value="MEB3514546.1"/>
    <property type="molecule type" value="Genomic_DNA"/>
</dbReference>
<evidence type="ECO:0000313" key="6">
    <source>
        <dbReference type="EMBL" id="MEB3514546.1"/>
    </source>
</evidence>
<dbReference type="InterPro" id="IPR032808">
    <property type="entry name" value="DoxX"/>
</dbReference>
<evidence type="ECO:0000256" key="2">
    <source>
        <dbReference type="ARBA" id="ARBA00022692"/>
    </source>
</evidence>
<protein>
    <submittedName>
        <fullName evidence="6">DoxX family protein</fullName>
    </submittedName>
</protein>
<dbReference type="RefSeq" id="WP_195083320.1">
    <property type="nucleotide sequence ID" value="NZ_JAYESH010000002.1"/>
</dbReference>
<feature type="transmembrane region" description="Helical" evidence="5">
    <location>
        <begin position="91"/>
        <end position="109"/>
    </location>
</feature>
<keyword evidence="4 5" id="KW-0472">Membrane</keyword>
<evidence type="ECO:0000313" key="7">
    <source>
        <dbReference type="Proteomes" id="UP001348098"/>
    </source>
</evidence>
<proteinExistence type="predicted"/>
<reference evidence="6 7" key="1">
    <citation type="submission" date="2023-12" db="EMBL/GenBank/DDBJ databases">
        <title>novel species in genus Nocarida.</title>
        <authorList>
            <person name="Li Z."/>
        </authorList>
    </citation>
    <scope>NUCLEOTIDE SEQUENCE [LARGE SCALE GENOMIC DNA]</scope>
    <source>
        <strain evidence="6 7">CDC186</strain>
    </source>
</reference>
<sequence length="145" mass="15563">MTTIAAATTNAAATVRPGKVRNRVLWGLQIVLGLFFIVASGLPKVLDMVPEENMAAMREAGFGSPWFMYFVGICEIAGGVGLLVRRLSGPAAVGLSVLTLLAAATNLFLTDMPAYAPFPLVLSGIFAWIAYERRDTLALRSLFTR</sequence>
<dbReference type="Pfam" id="PF13564">
    <property type="entry name" value="DoxX_2"/>
    <property type="match status" value="1"/>
</dbReference>
<feature type="transmembrane region" description="Helical" evidence="5">
    <location>
        <begin position="66"/>
        <end position="84"/>
    </location>
</feature>
<gene>
    <name evidence="6" type="ORF">U3653_31375</name>
</gene>
<evidence type="ECO:0000256" key="5">
    <source>
        <dbReference type="SAM" id="Phobius"/>
    </source>
</evidence>
<keyword evidence="7" id="KW-1185">Reference proteome</keyword>